<organism evidence="1 2">
    <name type="scientific">Mesorhabditis spiculigera</name>
    <dbReference type="NCBI Taxonomy" id="96644"/>
    <lineage>
        <taxon>Eukaryota</taxon>
        <taxon>Metazoa</taxon>
        <taxon>Ecdysozoa</taxon>
        <taxon>Nematoda</taxon>
        <taxon>Chromadorea</taxon>
        <taxon>Rhabditida</taxon>
        <taxon>Rhabditina</taxon>
        <taxon>Rhabditomorpha</taxon>
        <taxon>Rhabditoidea</taxon>
        <taxon>Rhabditidae</taxon>
        <taxon>Mesorhabditinae</taxon>
        <taxon>Mesorhabditis</taxon>
    </lineage>
</organism>
<feature type="non-terminal residue" evidence="1">
    <location>
        <position position="1"/>
    </location>
</feature>
<evidence type="ECO:0000313" key="1">
    <source>
        <dbReference type="EMBL" id="CAJ0573128.1"/>
    </source>
</evidence>
<dbReference type="AlphaFoldDB" id="A0AA36CSC8"/>
<accession>A0AA36CSC8</accession>
<dbReference type="EMBL" id="CATQJA010002614">
    <property type="protein sequence ID" value="CAJ0573128.1"/>
    <property type="molecule type" value="Genomic_DNA"/>
</dbReference>
<proteinExistence type="predicted"/>
<sequence length="126" mass="14184">MVFPHNLCSRQMIREKTCPKTLTAQIEYKPPTLGLEYVVQCDAGFTVPEILNGHARSPTTIPCIPSLHQYAGLGKDDLIKGRSMFADEDIRPSNPTAAEQWKSYKWCMPQQLGMEDCLPPPLKSHQ</sequence>
<reference evidence="1" key="1">
    <citation type="submission" date="2023-06" db="EMBL/GenBank/DDBJ databases">
        <authorList>
            <person name="Delattre M."/>
        </authorList>
    </citation>
    <scope>NUCLEOTIDE SEQUENCE</scope>
    <source>
        <strain evidence="1">AF72</strain>
    </source>
</reference>
<keyword evidence="2" id="KW-1185">Reference proteome</keyword>
<gene>
    <name evidence="1" type="ORF">MSPICULIGERA_LOCUS11497</name>
</gene>
<name>A0AA36CSC8_9BILA</name>
<comment type="caution">
    <text evidence="1">The sequence shown here is derived from an EMBL/GenBank/DDBJ whole genome shotgun (WGS) entry which is preliminary data.</text>
</comment>
<dbReference type="Proteomes" id="UP001177023">
    <property type="component" value="Unassembled WGS sequence"/>
</dbReference>
<protein>
    <submittedName>
        <fullName evidence="1">Uncharacterized protein</fullName>
    </submittedName>
</protein>
<evidence type="ECO:0000313" key="2">
    <source>
        <dbReference type="Proteomes" id="UP001177023"/>
    </source>
</evidence>